<evidence type="ECO:0000313" key="1">
    <source>
        <dbReference type="EMBL" id="DAF56294.1"/>
    </source>
</evidence>
<accession>A0A8S5SZA6</accession>
<sequence>MSRDLKPSERLVQIGQTALRAPDGSFLPAQPLYIIVEAAPDEPQDKPFSAGEEQLMTDVSGIFAKKFAQYVQGQQ</sequence>
<reference evidence="1" key="1">
    <citation type="journal article" date="2021" name="Proc. Natl. Acad. Sci. U.S.A.">
        <title>A Catalog of Tens of Thousands of Viruses from Human Metagenomes Reveals Hidden Associations with Chronic Diseases.</title>
        <authorList>
            <person name="Tisza M.J."/>
            <person name="Buck C.B."/>
        </authorList>
    </citation>
    <scope>NUCLEOTIDE SEQUENCE</scope>
    <source>
        <strain evidence="1">CtPyh10</strain>
    </source>
</reference>
<organism evidence="1">
    <name type="scientific">Siphoviridae sp. ctPyh10</name>
    <dbReference type="NCBI Taxonomy" id="2827865"/>
    <lineage>
        <taxon>Viruses</taxon>
        <taxon>Duplodnaviria</taxon>
        <taxon>Heunggongvirae</taxon>
        <taxon>Uroviricota</taxon>
        <taxon>Caudoviricetes</taxon>
    </lineage>
</organism>
<dbReference type="EMBL" id="BK032711">
    <property type="protein sequence ID" value="DAF56294.1"/>
    <property type="molecule type" value="Genomic_DNA"/>
</dbReference>
<name>A0A8S5SZA6_9CAUD</name>
<proteinExistence type="predicted"/>
<protein>
    <submittedName>
        <fullName evidence="1">Uncharacterized protein</fullName>
    </submittedName>
</protein>